<dbReference type="EMBL" id="AP028907">
    <property type="protein sequence ID" value="BES80644.1"/>
    <property type="molecule type" value="Genomic_DNA"/>
</dbReference>
<evidence type="ECO:0000313" key="1">
    <source>
        <dbReference type="EMBL" id="BES80644.1"/>
    </source>
</evidence>
<gene>
    <name evidence="1" type="ORF">PABY_02110</name>
</gene>
<sequence>MEGRVKVARLVEIDGRPYVVIDGALIPIEVSPGSSQAKQERPELRFELSEEVLERYRRWLPSEQRSYRARDPETIEKYISYLKKFYECSNGVISPETIMKCVTNKHYVRALRAFVEMLRYYGEVSRHLALEILERLRWSRNDRIGEDIVPVSRVLESIAFVEEEGLPLYQLLYRAMLYSGGIRLEQFFELVPYEDHYWLWRGAEPRPFGRYNAVKALEDRGVASKPVDHIWLPEEVYRGLRGLDPDFLPKPGAARKFYSRHKLVGPTLIRSFCWQVAKFLLPDKNLARMLQGRLGELKREVSAGSYDALRYQLDQLYPLWMRFVDRLYEAARRGKPLEEARRIVAEYRLPLPP</sequence>
<evidence type="ECO:0000313" key="2">
    <source>
        <dbReference type="Proteomes" id="UP001341135"/>
    </source>
</evidence>
<reference evidence="1 2" key="1">
    <citation type="submission" date="2023-09" db="EMBL/GenBank/DDBJ databases">
        <title>Pyrofollis japonicus gen. nov. sp. nov., a novel member of the family Pyrodictiaceae isolated from the Iheya North hydrothermal field.</title>
        <authorList>
            <person name="Miyazaki U."/>
            <person name="Sanari M."/>
            <person name="Tame A."/>
            <person name="Kitajima M."/>
            <person name="Okamoto A."/>
            <person name="Sawayama S."/>
            <person name="Miyazaki J."/>
            <person name="Takai K."/>
            <person name="Nakagawa S."/>
        </authorList>
    </citation>
    <scope>NUCLEOTIDE SEQUENCE [LARGE SCALE GENOMIC DNA]</scope>
    <source>
        <strain evidence="1 2">AV2</strain>
    </source>
</reference>
<evidence type="ECO:0008006" key="3">
    <source>
        <dbReference type="Google" id="ProtNLM"/>
    </source>
</evidence>
<dbReference type="RefSeq" id="WP_338251065.1">
    <property type="nucleotide sequence ID" value="NZ_AP028907.1"/>
</dbReference>
<dbReference type="Proteomes" id="UP001341135">
    <property type="component" value="Chromosome"/>
</dbReference>
<accession>A0ABN6ZK84</accession>
<protein>
    <recommendedName>
        <fullName evidence="3">Integrase SSV1 C-terminal domain-containing protein</fullName>
    </recommendedName>
</protein>
<name>A0ABN6ZK84_9CREN</name>
<proteinExistence type="predicted"/>
<dbReference type="GeneID" id="89288239"/>
<organism evidence="1 2">
    <name type="scientific">Pyrodictium abyssi</name>
    <dbReference type="NCBI Taxonomy" id="54256"/>
    <lineage>
        <taxon>Archaea</taxon>
        <taxon>Thermoproteota</taxon>
        <taxon>Thermoprotei</taxon>
        <taxon>Desulfurococcales</taxon>
        <taxon>Pyrodictiaceae</taxon>
        <taxon>Pyrodictium</taxon>
    </lineage>
</organism>
<keyword evidence="2" id="KW-1185">Reference proteome</keyword>